<keyword evidence="1" id="KW-1133">Transmembrane helix</keyword>
<accession>A0A0A6RKR4</accession>
<gene>
    <name evidence="3" type="ORF">THIOM_004754</name>
</gene>
<feature type="domain" description="SH3b" evidence="2">
    <location>
        <begin position="274"/>
        <end position="338"/>
    </location>
</feature>
<dbReference type="InterPro" id="IPR003646">
    <property type="entry name" value="SH3-like_bac-type"/>
</dbReference>
<protein>
    <submittedName>
        <fullName evidence="3">SH3, type 3 domain protein</fullName>
    </submittedName>
</protein>
<dbReference type="SMART" id="SM00287">
    <property type="entry name" value="SH3b"/>
    <property type="match status" value="1"/>
</dbReference>
<dbReference type="Proteomes" id="UP000076962">
    <property type="component" value="Unassembled WGS sequence"/>
</dbReference>
<dbReference type="Pfam" id="PF08239">
    <property type="entry name" value="SH3_3"/>
    <property type="match status" value="1"/>
</dbReference>
<organism evidence="3 4">
    <name type="scientific">Candidatus Thiomargarita nelsonii</name>
    <dbReference type="NCBI Taxonomy" id="1003181"/>
    <lineage>
        <taxon>Bacteria</taxon>
        <taxon>Pseudomonadati</taxon>
        <taxon>Pseudomonadota</taxon>
        <taxon>Gammaproteobacteria</taxon>
        <taxon>Thiotrichales</taxon>
        <taxon>Thiotrichaceae</taxon>
        <taxon>Thiomargarita</taxon>
    </lineage>
</organism>
<sequence length="459" mass="53091">MAIHTHLIDKGKHKEFLKEERKDPFTQQRIEPGDRIVFCANCKLAFSVTTWETIKDARYCFGSNKCDHTQTLREFPQAHKVIFKSKRKSTDSNRSPNPPTPFPTRKIFASLFALIIIVGLIIATPQKQTCTPNKQATQQEIHHFVEKYFSVTKQKDIGSILSYYDQKVNYLNKGLVDKKHIRKDKADYFDKWTKIEQHLQGDTEILKSSTPKKTDIKFQFQFSARNQNRKPGAKAISGMTVQTWTLGCVEKELKNTSENKTIIKWVADEPVHLKQVRILTGAGVKLRKAPRWNAKTVTILQIGTIVSQLEPARKNWYRVITPNNKKGWVHSKYAMSFDINQFEQTYLVVANKKLNSKASFGDLVDLYHFLARVSNEVTQIKIAAELKLLHLLALQRSLEKIPRYQQNNSPYSEWLKQRQAKIEYNNSTGFGSVKRELFQQLHEEYSGLPIAERILREAP</sequence>
<keyword evidence="1" id="KW-0472">Membrane</keyword>
<keyword evidence="1" id="KW-0812">Transmembrane</keyword>
<proteinExistence type="predicted"/>
<evidence type="ECO:0000259" key="2">
    <source>
        <dbReference type="PROSITE" id="PS51781"/>
    </source>
</evidence>
<evidence type="ECO:0000313" key="3">
    <source>
        <dbReference type="EMBL" id="OAD19600.1"/>
    </source>
</evidence>
<evidence type="ECO:0000256" key="1">
    <source>
        <dbReference type="SAM" id="Phobius"/>
    </source>
</evidence>
<dbReference type="PROSITE" id="PS51781">
    <property type="entry name" value="SH3B"/>
    <property type="match status" value="1"/>
</dbReference>
<dbReference type="AlphaFoldDB" id="A0A0A6RKR4"/>
<comment type="caution">
    <text evidence="3">The sequence shown here is derived from an EMBL/GenBank/DDBJ whole genome shotgun (WGS) entry which is preliminary data.</text>
</comment>
<dbReference type="Gene3D" id="2.30.30.40">
    <property type="entry name" value="SH3 Domains"/>
    <property type="match status" value="1"/>
</dbReference>
<feature type="transmembrane region" description="Helical" evidence="1">
    <location>
        <begin position="107"/>
        <end position="125"/>
    </location>
</feature>
<evidence type="ECO:0000313" key="4">
    <source>
        <dbReference type="Proteomes" id="UP000076962"/>
    </source>
</evidence>
<reference evidence="3 4" key="1">
    <citation type="submission" date="2016-05" db="EMBL/GenBank/DDBJ databases">
        <title>Single-cell genome of chain-forming Candidatus Thiomargarita nelsonii and comparison to other large sulfur-oxidizing bacteria.</title>
        <authorList>
            <person name="Winkel M."/>
            <person name="Salman V."/>
            <person name="Woyke T."/>
            <person name="Schulz-Vogt H."/>
            <person name="Richter M."/>
            <person name="Flood B."/>
            <person name="Bailey J."/>
            <person name="Amann R."/>
            <person name="Mussmann M."/>
        </authorList>
    </citation>
    <scope>NUCLEOTIDE SEQUENCE [LARGE SCALE GENOMIC DNA]</scope>
    <source>
        <strain evidence="3 4">THI036</strain>
    </source>
</reference>
<keyword evidence="4" id="KW-1185">Reference proteome</keyword>
<name>A0A0A6RKR4_9GAMM</name>
<dbReference type="EMBL" id="LUTY01002734">
    <property type="protein sequence ID" value="OAD19600.1"/>
    <property type="molecule type" value="Genomic_DNA"/>
</dbReference>